<dbReference type="GeneID" id="95986470"/>
<gene>
    <name evidence="2" type="ORF">Q8F55_005427</name>
</gene>
<name>A0ABR3Q1L7_9TREE</name>
<evidence type="ECO:0000313" key="2">
    <source>
        <dbReference type="EMBL" id="KAL1408614.1"/>
    </source>
</evidence>
<dbReference type="EMBL" id="JBBXJM010000004">
    <property type="protein sequence ID" value="KAL1408614.1"/>
    <property type="molecule type" value="Genomic_DNA"/>
</dbReference>
<organism evidence="2 3">
    <name type="scientific">Vanrija albida</name>
    <dbReference type="NCBI Taxonomy" id="181172"/>
    <lineage>
        <taxon>Eukaryota</taxon>
        <taxon>Fungi</taxon>
        <taxon>Dikarya</taxon>
        <taxon>Basidiomycota</taxon>
        <taxon>Agaricomycotina</taxon>
        <taxon>Tremellomycetes</taxon>
        <taxon>Trichosporonales</taxon>
        <taxon>Trichosporonaceae</taxon>
        <taxon>Vanrija</taxon>
    </lineage>
</organism>
<dbReference type="Proteomes" id="UP001565368">
    <property type="component" value="Unassembled WGS sequence"/>
</dbReference>
<comment type="caution">
    <text evidence="2">The sequence shown here is derived from an EMBL/GenBank/DDBJ whole genome shotgun (WGS) entry which is preliminary data.</text>
</comment>
<dbReference type="RefSeq" id="XP_069208558.1">
    <property type="nucleotide sequence ID" value="XM_069353916.1"/>
</dbReference>
<keyword evidence="3" id="KW-1185">Reference proteome</keyword>
<sequence length="364" mass="39030">MGDIEPSAELTIGLKAWAQTDELQWAGVGSGSALSPLERFPPPREPLVPALPSLGDPKPSGAYTERIVPLASLHALDDVVAALNASRLTKLDLSFSVPDPTGESSTTRPYYERLLSLLDARALRVLSITNPLESADVPALASFLAGPAARGLEWLRLSTSFTTADYDRLADGLRRNPSVSDLCLDRAQCTRFPPCACDQARDPSTSSGLAVNRVNALLRRNARYRERVRAAVRRVLPPARVLLTAMPRSGGAEFRLLDLPHELVVLVVRHASGDAGALSDAQWGRVIAYAEDPRSAGRAARGLASSAANGAGMRDARAEWLADGGFFWEHGAMREVPADSGRAEDDDEGWGNGVVRTGAVFFGW</sequence>
<reference evidence="2 3" key="1">
    <citation type="submission" date="2023-08" db="EMBL/GenBank/DDBJ databases">
        <title>Annotated Genome Sequence of Vanrija albida AlHP1.</title>
        <authorList>
            <person name="Herzog R."/>
        </authorList>
    </citation>
    <scope>NUCLEOTIDE SEQUENCE [LARGE SCALE GENOMIC DNA]</scope>
    <source>
        <strain evidence="2 3">AlHP1</strain>
    </source>
</reference>
<evidence type="ECO:0000256" key="1">
    <source>
        <dbReference type="SAM" id="MobiDB-lite"/>
    </source>
</evidence>
<evidence type="ECO:0000313" key="3">
    <source>
        <dbReference type="Proteomes" id="UP001565368"/>
    </source>
</evidence>
<feature type="region of interest" description="Disordered" evidence="1">
    <location>
        <begin position="36"/>
        <end position="56"/>
    </location>
</feature>
<proteinExistence type="predicted"/>
<accession>A0ABR3Q1L7</accession>
<protein>
    <submittedName>
        <fullName evidence="2">Uncharacterized protein</fullName>
    </submittedName>
</protein>